<evidence type="ECO:0000259" key="2">
    <source>
        <dbReference type="PROSITE" id="PS50879"/>
    </source>
</evidence>
<name>A0A067TUG3_GALM3</name>
<evidence type="ECO:0000313" key="3">
    <source>
        <dbReference type="EMBL" id="KDR85942.1"/>
    </source>
</evidence>
<dbReference type="SUPFAM" id="SSF53098">
    <property type="entry name" value="Ribonuclease H-like"/>
    <property type="match status" value="1"/>
</dbReference>
<dbReference type="InterPro" id="IPR002156">
    <property type="entry name" value="RNaseH_domain"/>
</dbReference>
<dbReference type="Proteomes" id="UP000027222">
    <property type="component" value="Unassembled WGS sequence"/>
</dbReference>
<dbReference type="STRING" id="685588.A0A067TUG3"/>
<dbReference type="GO" id="GO:0004523">
    <property type="term" value="F:RNA-DNA hybrid ribonuclease activity"/>
    <property type="evidence" value="ECO:0007669"/>
    <property type="project" value="InterPro"/>
</dbReference>
<feature type="domain" description="RNase H type-1" evidence="2">
    <location>
        <begin position="1"/>
        <end position="94"/>
    </location>
</feature>
<protein>
    <recommendedName>
        <fullName evidence="2">RNase H type-1 domain-containing protein</fullName>
    </recommendedName>
</protein>
<dbReference type="InterPro" id="IPR012337">
    <property type="entry name" value="RNaseH-like_sf"/>
</dbReference>
<accession>A0A067TUG3</accession>
<dbReference type="Gene3D" id="3.30.420.10">
    <property type="entry name" value="Ribonuclease H-like superfamily/Ribonuclease H"/>
    <property type="match status" value="1"/>
</dbReference>
<proteinExistence type="predicted"/>
<dbReference type="HOGENOM" id="CLU_083931_0_0_1"/>
<gene>
    <name evidence="3" type="ORF">GALMADRAFT_32800</name>
</gene>
<feature type="compositionally biased region" description="Acidic residues" evidence="1">
    <location>
        <begin position="258"/>
        <end position="272"/>
    </location>
</feature>
<dbReference type="OrthoDB" id="3230070at2759"/>
<reference evidence="4" key="1">
    <citation type="journal article" date="2014" name="Proc. Natl. Acad. Sci. U.S.A.">
        <title>Extensive sampling of basidiomycete genomes demonstrates inadequacy of the white-rot/brown-rot paradigm for wood decay fungi.</title>
        <authorList>
            <person name="Riley R."/>
            <person name="Salamov A.A."/>
            <person name="Brown D.W."/>
            <person name="Nagy L.G."/>
            <person name="Floudas D."/>
            <person name="Held B.W."/>
            <person name="Levasseur A."/>
            <person name="Lombard V."/>
            <person name="Morin E."/>
            <person name="Otillar R."/>
            <person name="Lindquist E.A."/>
            <person name="Sun H."/>
            <person name="LaButti K.M."/>
            <person name="Schmutz J."/>
            <person name="Jabbour D."/>
            <person name="Luo H."/>
            <person name="Baker S.E."/>
            <person name="Pisabarro A.G."/>
            <person name="Walton J.D."/>
            <person name="Blanchette R.A."/>
            <person name="Henrissat B."/>
            <person name="Martin F."/>
            <person name="Cullen D."/>
            <person name="Hibbett D.S."/>
            <person name="Grigoriev I.V."/>
        </authorList>
    </citation>
    <scope>NUCLEOTIDE SEQUENCE [LARGE SCALE GENOMIC DNA]</scope>
    <source>
        <strain evidence="4">CBS 339.88</strain>
    </source>
</reference>
<feature type="region of interest" description="Disordered" evidence="1">
    <location>
        <begin position="248"/>
        <end position="272"/>
    </location>
</feature>
<keyword evidence="4" id="KW-1185">Reference proteome</keyword>
<evidence type="ECO:0000256" key="1">
    <source>
        <dbReference type="SAM" id="MobiDB-lite"/>
    </source>
</evidence>
<dbReference type="InterPro" id="IPR036397">
    <property type="entry name" value="RNaseH_sf"/>
</dbReference>
<dbReference type="PROSITE" id="PS50879">
    <property type="entry name" value="RNASE_H_1"/>
    <property type="match status" value="1"/>
</dbReference>
<dbReference type="CDD" id="cd09276">
    <property type="entry name" value="Rnase_HI_RT_non_LTR"/>
    <property type="match status" value="1"/>
</dbReference>
<dbReference type="GO" id="GO:0003676">
    <property type="term" value="F:nucleic acid binding"/>
    <property type="evidence" value="ECO:0007669"/>
    <property type="project" value="InterPro"/>
</dbReference>
<feature type="non-terminal residue" evidence="3">
    <location>
        <position position="272"/>
    </location>
</feature>
<dbReference type="AlphaFoldDB" id="A0A067TUG3"/>
<evidence type="ECO:0000313" key="4">
    <source>
        <dbReference type="Proteomes" id="UP000027222"/>
    </source>
</evidence>
<organism evidence="3 4">
    <name type="scientific">Galerina marginata (strain CBS 339.88)</name>
    <dbReference type="NCBI Taxonomy" id="685588"/>
    <lineage>
        <taxon>Eukaryota</taxon>
        <taxon>Fungi</taxon>
        <taxon>Dikarya</taxon>
        <taxon>Basidiomycota</taxon>
        <taxon>Agaricomycotina</taxon>
        <taxon>Agaricomycetes</taxon>
        <taxon>Agaricomycetidae</taxon>
        <taxon>Agaricales</taxon>
        <taxon>Agaricineae</taxon>
        <taxon>Strophariaceae</taxon>
        <taxon>Galerina</taxon>
    </lineage>
</organism>
<sequence length="272" mass="30998">MAGLMIGAKIAVRFARSHPEINSIHFFADNSSAVQHIFDPKPQPGQLYASIFHHKLRRFLDEDLTHKLAVCWCPGHTDITGNERADELAKEANDLAWTAPTGTTRANALRRAKLSTQKAWVIRWKKTPKTGGFAISNTLQPTLRPTKRFLNTQREIFGRLIQCRTGHAYTGEFRRRFFPDKVQDCPCGEEYQSREHILVHCTKFDIHRNHLHKISRDVFLPTILGTEEGIQALTTFLQESGAFTMLGRPLDERAPPDFDTEPEVPETDDDPE</sequence>
<dbReference type="EMBL" id="KL142367">
    <property type="protein sequence ID" value="KDR85942.1"/>
    <property type="molecule type" value="Genomic_DNA"/>
</dbReference>